<evidence type="ECO:0000313" key="2">
    <source>
        <dbReference type="EMBL" id="KGJ54182.1"/>
    </source>
</evidence>
<dbReference type="SUPFAM" id="SSF53067">
    <property type="entry name" value="Actin-like ATPase domain"/>
    <property type="match status" value="1"/>
</dbReference>
<dbReference type="PANTHER" id="PTHR18964:SF149">
    <property type="entry name" value="BIFUNCTIONAL UDP-N-ACETYLGLUCOSAMINE 2-EPIMERASE_N-ACETYLMANNOSAMINE KINASE"/>
    <property type="match status" value="1"/>
</dbReference>
<name>A0A099IAF4_CLOIN</name>
<dbReference type="AlphaFoldDB" id="A0A099IAF4"/>
<dbReference type="PANTHER" id="PTHR18964">
    <property type="entry name" value="ROK (REPRESSOR, ORF, KINASE) FAMILY"/>
    <property type="match status" value="1"/>
</dbReference>
<comment type="caution">
    <text evidence="2">The sequence shown here is derived from an EMBL/GenBank/DDBJ whole genome shotgun (WGS) entry which is preliminary data.</text>
</comment>
<reference evidence="2 3" key="1">
    <citation type="submission" date="2014-08" db="EMBL/GenBank/DDBJ databases">
        <title>Clostridium innocuum, an unnegligible vancomycin-resistant pathogen causing extra-intestinal infections.</title>
        <authorList>
            <person name="Feng Y."/>
            <person name="Chiu C.-H."/>
        </authorList>
    </citation>
    <scope>NUCLEOTIDE SEQUENCE [LARGE SCALE GENOMIC DNA]</scope>
    <source>
        <strain evidence="2 3">AN88</strain>
    </source>
</reference>
<dbReference type="CDD" id="cd23763">
    <property type="entry name" value="ASKHA_ATPase_ROK"/>
    <property type="match status" value="1"/>
</dbReference>
<evidence type="ECO:0000256" key="1">
    <source>
        <dbReference type="ARBA" id="ARBA00006479"/>
    </source>
</evidence>
<dbReference type="Gene3D" id="3.30.420.40">
    <property type="match status" value="2"/>
</dbReference>
<dbReference type="Proteomes" id="UP000030008">
    <property type="component" value="Unassembled WGS sequence"/>
</dbReference>
<evidence type="ECO:0000313" key="3">
    <source>
        <dbReference type="Proteomes" id="UP000030008"/>
    </source>
</evidence>
<proteinExistence type="inferred from homology"/>
<dbReference type="InterPro" id="IPR000600">
    <property type="entry name" value="ROK"/>
</dbReference>
<dbReference type="RefSeq" id="WP_044904368.1">
    <property type="nucleotide sequence ID" value="NZ_JQIF01000020.1"/>
</dbReference>
<comment type="similarity">
    <text evidence="1">Belongs to the ROK (NagC/XylR) family.</text>
</comment>
<dbReference type="Pfam" id="PF00480">
    <property type="entry name" value="ROK"/>
    <property type="match status" value="1"/>
</dbReference>
<sequence>MYTAGIDIGGTNTRIALIDEAYEIIQRIQFPTDVNNPQATLQKIQETVQSFSVAITGVGLSCPGPLDLKQGIILDTPNLKGGWHGLAVSKELSARLKVPVFLENDANLACLAEAVLGQGKDYSYVQFLTISTGLGSGLVIDKKIYQGAHGFAHEIANIPLWRNGPSHGSIYPGGVEAICSGTAITTRAKKAGLDVEHAGDVYSLACSQNQTAIDIMEDAKEYLANTIAIIYAFVDPEIVILGGSVAIKIPGFVEDVEQRVKTKVYPNIQPLVKVVKTNLSEDNGLLGAACLAFLQV</sequence>
<gene>
    <name evidence="2" type="ORF">CIAN88_04800</name>
</gene>
<protein>
    <submittedName>
        <fullName evidence="2">ROK family transcriptional regulator</fullName>
    </submittedName>
</protein>
<accession>A0A099IAF4</accession>
<dbReference type="InterPro" id="IPR043129">
    <property type="entry name" value="ATPase_NBD"/>
</dbReference>
<organism evidence="2 3">
    <name type="scientific">Clostridium innocuum</name>
    <dbReference type="NCBI Taxonomy" id="1522"/>
    <lineage>
        <taxon>Bacteria</taxon>
        <taxon>Bacillati</taxon>
        <taxon>Bacillota</taxon>
        <taxon>Clostridia</taxon>
        <taxon>Eubacteriales</taxon>
        <taxon>Clostridiaceae</taxon>
        <taxon>Clostridium</taxon>
    </lineage>
</organism>
<dbReference type="EMBL" id="JQIF01000020">
    <property type="protein sequence ID" value="KGJ54182.1"/>
    <property type="molecule type" value="Genomic_DNA"/>
</dbReference>